<accession>A0A6J6F7Y6</accession>
<sequence>MSAPWPAVPKRTALSTPGNLPYSPARRSTLLSGTNHSVSVMPSGSKMRCCMKSRSRMPLATSTTRPRTSMDVE</sequence>
<organism evidence="2">
    <name type="scientific">freshwater metagenome</name>
    <dbReference type="NCBI Taxonomy" id="449393"/>
    <lineage>
        <taxon>unclassified sequences</taxon>
        <taxon>metagenomes</taxon>
        <taxon>ecological metagenomes</taxon>
    </lineage>
</organism>
<feature type="region of interest" description="Disordered" evidence="1">
    <location>
        <begin position="1"/>
        <end position="73"/>
    </location>
</feature>
<dbReference type="AlphaFoldDB" id="A0A6J6F7Y6"/>
<evidence type="ECO:0000256" key="1">
    <source>
        <dbReference type="SAM" id="MobiDB-lite"/>
    </source>
</evidence>
<dbReference type="EMBL" id="CAEZTS010000082">
    <property type="protein sequence ID" value="CAB4580888.1"/>
    <property type="molecule type" value="Genomic_DNA"/>
</dbReference>
<feature type="compositionally biased region" description="Polar residues" evidence="1">
    <location>
        <begin position="29"/>
        <end position="42"/>
    </location>
</feature>
<evidence type="ECO:0000313" key="2">
    <source>
        <dbReference type="EMBL" id="CAB4580888.1"/>
    </source>
</evidence>
<reference evidence="2" key="1">
    <citation type="submission" date="2020-05" db="EMBL/GenBank/DDBJ databases">
        <authorList>
            <person name="Chiriac C."/>
            <person name="Salcher M."/>
            <person name="Ghai R."/>
            <person name="Kavagutti S V."/>
        </authorList>
    </citation>
    <scope>NUCLEOTIDE SEQUENCE</scope>
</reference>
<name>A0A6J6F7Y6_9ZZZZ</name>
<gene>
    <name evidence="2" type="ORF">UFOPK1722_01028</name>
</gene>
<proteinExistence type="predicted"/>
<protein>
    <submittedName>
        <fullName evidence="2">Unannotated protein</fullName>
    </submittedName>
</protein>